<sequence length="113" mass="12141">MPTAIWRVFALGPPAGQEVVSRTRPGLWMGVAIVLGGKSLVTVDRGLRLGQEVRSYSISPVLILAGEPLYSSISVVQRYGGGGRIEAGLGGEERRVSQPNHQTVSVFEFRFCG</sequence>
<gene>
    <name evidence="1" type="ORF">LTRI10_LOCUS41673</name>
</gene>
<dbReference type="Proteomes" id="UP001497516">
    <property type="component" value="Chromosome 7"/>
</dbReference>
<keyword evidence="2" id="KW-1185">Reference proteome</keyword>
<protein>
    <submittedName>
        <fullName evidence="1">Uncharacterized protein</fullName>
    </submittedName>
</protein>
<dbReference type="EMBL" id="OZ034820">
    <property type="protein sequence ID" value="CAL1401626.1"/>
    <property type="molecule type" value="Genomic_DNA"/>
</dbReference>
<proteinExistence type="predicted"/>
<name>A0AAV2FTH0_9ROSI</name>
<accession>A0AAV2FTH0</accession>
<organism evidence="1 2">
    <name type="scientific">Linum trigynum</name>
    <dbReference type="NCBI Taxonomy" id="586398"/>
    <lineage>
        <taxon>Eukaryota</taxon>
        <taxon>Viridiplantae</taxon>
        <taxon>Streptophyta</taxon>
        <taxon>Embryophyta</taxon>
        <taxon>Tracheophyta</taxon>
        <taxon>Spermatophyta</taxon>
        <taxon>Magnoliopsida</taxon>
        <taxon>eudicotyledons</taxon>
        <taxon>Gunneridae</taxon>
        <taxon>Pentapetalae</taxon>
        <taxon>rosids</taxon>
        <taxon>fabids</taxon>
        <taxon>Malpighiales</taxon>
        <taxon>Linaceae</taxon>
        <taxon>Linum</taxon>
    </lineage>
</organism>
<reference evidence="1 2" key="1">
    <citation type="submission" date="2024-04" db="EMBL/GenBank/DDBJ databases">
        <authorList>
            <person name="Fracassetti M."/>
        </authorList>
    </citation>
    <scope>NUCLEOTIDE SEQUENCE [LARGE SCALE GENOMIC DNA]</scope>
</reference>
<evidence type="ECO:0000313" key="1">
    <source>
        <dbReference type="EMBL" id="CAL1401626.1"/>
    </source>
</evidence>
<dbReference type="AlphaFoldDB" id="A0AAV2FTH0"/>
<evidence type="ECO:0000313" key="2">
    <source>
        <dbReference type="Proteomes" id="UP001497516"/>
    </source>
</evidence>